<evidence type="ECO:0000256" key="3">
    <source>
        <dbReference type="ARBA" id="ARBA00022833"/>
    </source>
</evidence>
<dbReference type="GeneID" id="107467187"/>
<dbReference type="KEGG" id="adu:107467187"/>
<dbReference type="GO" id="GO:0008270">
    <property type="term" value="F:zinc ion binding"/>
    <property type="evidence" value="ECO:0007669"/>
    <property type="project" value="UniProtKB-KW"/>
</dbReference>
<dbReference type="PANTHER" id="PTHR47718:SF15">
    <property type="entry name" value="PROTEIN FAR1-RELATED SEQUENCE 5-LIKE"/>
    <property type="match status" value="1"/>
</dbReference>
<dbReference type="InterPro" id="IPR007527">
    <property type="entry name" value="Znf_SWIM"/>
</dbReference>
<evidence type="ECO:0000256" key="5">
    <source>
        <dbReference type="SAM" id="MobiDB-lite"/>
    </source>
</evidence>
<keyword evidence="3" id="KW-0862">Zinc</keyword>
<feature type="region of interest" description="Disordered" evidence="5">
    <location>
        <begin position="703"/>
        <end position="727"/>
    </location>
</feature>
<organism evidence="7 8">
    <name type="scientific">Arachis duranensis</name>
    <name type="common">Wild peanut</name>
    <dbReference type="NCBI Taxonomy" id="130453"/>
    <lineage>
        <taxon>Eukaryota</taxon>
        <taxon>Viridiplantae</taxon>
        <taxon>Streptophyta</taxon>
        <taxon>Embryophyta</taxon>
        <taxon>Tracheophyta</taxon>
        <taxon>Spermatophyta</taxon>
        <taxon>Magnoliopsida</taxon>
        <taxon>eudicotyledons</taxon>
        <taxon>Gunneridae</taxon>
        <taxon>Pentapetalae</taxon>
        <taxon>rosids</taxon>
        <taxon>fabids</taxon>
        <taxon>Fabales</taxon>
        <taxon>Fabaceae</taxon>
        <taxon>Papilionoideae</taxon>
        <taxon>50 kb inversion clade</taxon>
        <taxon>dalbergioids sensu lato</taxon>
        <taxon>Dalbergieae</taxon>
        <taxon>Pterocarpus clade</taxon>
        <taxon>Arachis</taxon>
    </lineage>
</organism>
<dbReference type="SUPFAM" id="SSF57756">
    <property type="entry name" value="Retrovirus zinc finger-like domains"/>
    <property type="match status" value="1"/>
</dbReference>
<dbReference type="GO" id="GO:0003676">
    <property type="term" value="F:nucleic acid binding"/>
    <property type="evidence" value="ECO:0007669"/>
    <property type="project" value="InterPro"/>
</dbReference>
<gene>
    <name evidence="8" type="primary">LOC107467187</name>
</gene>
<reference evidence="7" key="1">
    <citation type="journal article" date="2016" name="Nat. Genet.">
        <title>The genome sequences of Arachis duranensis and Arachis ipaensis, the diploid ancestors of cultivated peanut.</title>
        <authorList>
            <person name="Bertioli D.J."/>
            <person name="Cannon S.B."/>
            <person name="Froenicke L."/>
            <person name="Huang G."/>
            <person name="Farmer A.D."/>
            <person name="Cannon E.K."/>
            <person name="Liu X."/>
            <person name="Gao D."/>
            <person name="Clevenger J."/>
            <person name="Dash S."/>
            <person name="Ren L."/>
            <person name="Moretzsohn M.C."/>
            <person name="Shirasawa K."/>
            <person name="Huang W."/>
            <person name="Vidigal B."/>
            <person name="Abernathy B."/>
            <person name="Chu Y."/>
            <person name="Niederhuth C.E."/>
            <person name="Umale P."/>
            <person name="Araujo A.C."/>
            <person name="Kozik A."/>
            <person name="Kim K.D."/>
            <person name="Burow M.D."/>
            <person name="Varshney R.K."/>
            <person name="Wang X."/>
            <person name="Zhang X."/>
            <person name="Barkley N."/>
            <person name="Guimaraes P.M."/>
            <person name="Isobe S."/>
            <person name="Guo B."/>
            <person name="Liao B."/>
            <person name="Stalker H.T."/>
            <person name="Schmitz R.J."/>
            <person name="Scheffler B.E."/>
            <person name="Leal-Bertioli S.C."/>
            <person name="Xun X."/>
            <person name="Jackson S.A."/>
            <person name="Michelmore R."/>
            <person name="Ozias-Akins P."/>
        </authorList>
    </citation>
    <scope>NUCLEOTIDE SEQUENCE [LARGE SCALE GENOMIC DNA]</scope>
    <source>
        <strain evidence="7">cv. V14167</strain>
    </source>
</reference>
<keyword evidence="7" id="KW-1185">Reference proteome</keyword>
<protein>
    <submittedName>
        <fullName evidence="8">Protein FAR1-RELATED SEQUENCE 5-like</fullName>
    </submittedName>
</protein>
<evidence type="ECO:0000313" key="7">
    <source>
        <dbReference type="Proteomes" id="UP000515211"/>
    </source>
</evidence>
<dbReference type="SMART" id="SM00575">
    <property type="entry name" value="ZnF_PMZ"/>
    <property type="match status" value="1"/>
</dbReference>
<evidence type="ECO:0000259" key="6">
    <source>
        <dbReference type="PROSITE" id="PS50966"/>
    </source>
</evidence>
<evidence type="ECO:0000256" key="1">
    <source>
        <dbReference type="ARBA" id="ARBA00022723"/>
    </source>
</evidence>
<dbReference type="RefSeq" id="XP_015941713.1">
    <property type="nucleotide sequence ID" value="XM_016086227.1"/>
</dbReference>
<dbReference type="InterPro" id="IPR004330">
    <property type="entry name" value="FAR1_DNA_bnd_dom"/>
</dbReference>
<accession>A0A6P4C357</accession>
<feature type="region of interest" description="Disordered" evidence="5">
    <location>
        <begin position="779"/>
        <end position="820"/>
    </location>
</feature>
<proteinExistence type="predicted"/>
<dbReference type="Pfam" id="PF10551">
    <property type="entry name" value="MULE"/>
    <property type="match status" value="1"/>
</dbReference>
<dbReference type="PANTHER" id="PTHR47718">
    <property type="entry name" value="OS01G0519700 PROTEIN"/>
    <property type="match status" value="1"/>
</dbReference>
<keyword evidence="1" id="KW-0479">Metal-binding</keyword>
<dbReference type="PROSITE" id="PS50966">
    <property type="entry name" value="ZF_SWIM"/>
    <property type="match status" value="1"/>
</dbReference>
<feature type="compositionally biased region" description="Acidic residues" evidence="5">
    <location>
        <begin position="800"/>
        <end position="820"/>
    </location>
</feature>
<dbReference type="InterPro" id="IPR018289">
    <property type="entry name" value="MULE_transposase_dom"/>
</dbReference>
<evidence type="ECO:0000256" key="4">
    <source>
        <dbReference type="PROSITE-ProRule" id="PRU00325"/>
    </source>
</evidence>
<dbReference type="Pfam" id="PF03101">
    <property type="entry name" value="FAR1"/>
    <property type="match status" value="1"/>
</dbReference>
<dbReference type="Pfam" id="PF04434">
    <property type="entry name" value="SWIM"/>
    <property type="match status" value="1"/>
</dbReference>
<dbReference type="InterPro" id="IPR036875">
    <property type="entry name" value="Znf_CCHC_sf"/>
</dbReference>
<dbReference type="InterPro" id="IPR006564">
    <property type="entry name" value="Znf_PMZ"/>
</dbReference>
<reference evidence="8" key="2">
    <citation type="submission" date="2025-08" db="UniProtKB">
        <authorList>
            <consortium name="RefSeq"/>
        </authorList>
    </citation>
    <scope>IDENTIFICATION</scope>
    <source>
        <tissue evidence="8">Whole plant</tissue>
    </source>
</reference>
<evidence type="ECO:0000256" key="2">
    <source>
        <dbReference type="ARBA" id="ARBA00022771"/>
    </source>
</evidence>
<evidence type="ECO:0000313" key="8">
    <source>
        <dbReference type="RefSeq" id="XP_015941713.1"/>
    </source>
</evidence>
<keyword evidence="2 4" id="KW-0863">Zinc-finger</keyword>
<sequence length="820" mass="94025">MSNVDYVDDTNNVDGFHGNLENPLRNSDELLDDDIFMDANLANAEVGASESNEGTHFDQLDESYKIDGWEDIGKTEFLNIVDVDIKRYHFSDLGVAFDFYNAFAKSKGFSGRKSKTRKHNGIINRQNFVCCREGFRRKKADNMHTRKQEPRAETRCGCKAKVQVSFDVVSGRWIVSKFSDLHNHDLLPPIFTAMLPGHRKIPAADIEQINIMRKGGLGTAHIFATLSSQSGGHHNVPFLPRDLYNQVAQQCRRLKGDASAALQFLRKMKSIDPVMVIRYEVDRFHSIKNLFWCDGISQMDYQLFGDVLAFDATYKKNKYHCPLVVFSGVNNHNRTVVFAAALVCDESEQTYIWLLKSLLEAMKGKAPILVITDGALSMKNAIEKIFPNAHHRLCAWHLIRNATSNVGNPRFTSQFKKCMLGDYEVGVFRSKWDRMVEEFDVQDKQWIIDMYDNRHSWATAHIRGKFFAGFRTTSRCEGLHSVIAKYVKSRYNLRDFVEHFDRCVAYIRFKDSLADFECAHGVPVMQTHLLSLEKSAANLYTREVFFLFRPIIIRSGSMKVLDCIDVGSYMLYIVVKYGSPNDTWQVSFCDLPMEFTCSCMRMESFGIPCEHILSVLVTLDICELPKCLVLDRWTKNVKQQIQDTRGFTWDCLKSTQYWCLMDWFRLVATLSAGKDDRFRSMRDWAINTVDKMKADDIASAVASSSAIPATHTDPRDPPIRRRAKDRAGQRCSICRELGHNKTTCPDRSKYDRGSHERHSLLTDDDAYEAMWDEEEDFIYEEDEGECAVNSSSKSSRDQDMEIDDSNYEFGNEDDGANEIN</sequence>
<feature type="domain" description="SWIM-type" evidence="6">
    <location>
        <begin position="582"/>
        <end position="620"/>
    </location>
</feature>
<dbReference type="Proteomes" id="UP000515211">
    <property type="component" value="Chromosome 9"/>
</dbReference>
<dbReference type="AlphaFoldDB" id="A0A6P4C357"/>
<name>A0A6P4C357_ARADU</name>